<gene>
    <name evidence="4" type="ORF">C2E21_1917</name>
</gene>
<feature type="region of interest" description="Disordered" evidence="3">
    <location>
        <begin position="288"/>
        <end position="314"/>
    </location>
</feature>
<organism evidence="4 5">
    <name type="scientific">Chlorella sorokiniana</name>
    <name type="common">Freshwater green alga</name>
    <dbReference type="NCBI Taxonomy" id="3076"/>
    <lineage>
        <taxon>Eukaryota</taxon>
        <taxon>Viridiplantae</taxon>
        <taxon>Chlorophyta</taxon>
        <taxon>core chlorophytes</taxon>
        <taxon>Trebouxiophyceae</taxon>
        <taxon>Chlorellales</taxon>
        <taxon>Chlorellaceae</taxon>
        <taxon>Chlorella clade</taxon>
        <taxon>Chlorella</taxon>
    </lineage>
</organism>
<protein>
    <submittedName>
        <fullName evidence="4">CDK5RAP3 isoform B</fullName>
    </submittedName>
</protein>
<dbReference type="AlphaFoldDB" id="A0A2P6TZK9"/>
<feature type="compositionally biased region" description="Low complexity" evidence="3">
    <location>
        <begin position="296"/>
        <end position="307"/>
    </location>
</feature>
<evidence type="ECO:0000256" key="3">
    <source>
        <dbReference type="SAM" id="MobiDB-lite"/>
    </source>
</evidence>
<dbReference type="PANTHER" id="PTHR14894:SF0">
    <property type="entry name" value="CDK5 REGULATORY SUBUNIT-ASSOCIATED PROTEIN 3"/>
    <property type="match status" value="1"/>
</dbReference>
<dbReference type="InterPro" id="IPR008491">
    <property type="entry name" value="CDK5RAP3"/>
</dbReference>
<accession>A0A2P6TZK9</accession>
<feature type="coiled-coil region" evidence="2">
    <location>
        <begin position="172"/>
        <end position="206"/>
    </location>
</feature>
<dbReference type="GO" id="GO:0007346">
    <property type="term" value="P:regulation of mitotic cell cycle"/>
    <property type="evidence" value="ECO:0007669"/>
    <property type="project" value="TreeGrafter"/>
</dbReference>
<sequence>MAALTAKLVGGGYERPDADKELPLDVNYAKLPEWLVDRKQVPTDWSRKLQAIQAKAAEAVNELPPGFLGQFEGGEEGLDYFLAKQVGAEWGLFQLRVETREKYRKEDRKEGLAYFLAKQVLAKLSETAEKGLLGGLKGAAGSWDKVVKAYEYNLIYVAEAAQALCRNADYEIPFLKKQAAKCQQQLADLERKKADAQKSAAAAAADFQQECRQLGIDSSNIRTGLLGLTAELPALAGAAVEALQADGISQGIEYYAALVDSQQQGGEAGAAAAAADAVLPTLREVREGRTTPPAEPAAAVAAAEPGSAAGGGGALEVDWDLGAALEAVGGSEEGGSGAGGGAAAGISWDLDASDLTAAETAPGAAPGVISWDVEVETAAEAEGGSSEGGASSAPVEISWDIELSGVGEDTTASEVPGAGAAAAGGGTAGGSAAAAEAVAAAEAEEPAAVRRLVADAAYRAQLLDDLHELRAFLMQCCRELGGNGSKLLATSAPEAVRHVSADLAAAMLEAVNAALSQFGGEKLKQLIALRTSGRYLDRMAAGLQQQAGQEAKFLRAAADAELRRGEIQRQLMADSAKLAVLLKRSRQAKAETERALGAKLGRRVNIQGEINQLLAS</sequence>
<dbReference type="Proteomes" id="UP000239899">
    <property type="component" value="Unassembled WGS sequence"/>
</dbReference>
<name>A0A2P6TZK9_CHLSO</name>
<comment type="similarity">
    <text evidence="1">Belongs to the CDK5RAP3 family.</text>
</comment>
<proteinExistence type="inferred from homology"/>
<dbReference type="STRING" id="3076.A0A2P6TZK9"/>
<comment type="caution">
    <text evidence="4">The sequence shown here is derived from an EMBL/GenBank/DDBJ whole genome shotgun (WGS) entry which is preliminary data.</text>
</comment>
<evidence type="ECO:0000313" key="4">
    <source>
        <dbReference type="EMBL" id="PRW59501.1"/>
    </source>
</evidence>
<dbReference type="Pfam" id="PF05600">
    <property type="entry name" value="CDK5RAP3"/>
    <property type="match status" value="2"/>
</dbReference>
<dbReference type="EMBL" id="LHPG02000003">
    <property type="protein sequence ID" value="PRW59501.1"/>
    <property type="molecule type" value="Genomic_DNA"/>
</dbReference>
<dbReference type="GO" id="GO:0012505">
    <property type="term" value="C:endomembrane system"/>
    <property type="evidence" value="ECO:0007669"/>
    <property type="project" value="TreeGrafter"/>
</dbReference>
<reference evidence="4 5" key="1">
    <citation type="journal article" date="2018" name="Plant J.">
        <title>Genome sequences of Chlorella sorokiniana UTEX 1602 and Micractinium conductrix SAG 241.80: implications to maltose excretion by a green alga.</title>
        <authorList>
            <person name="Arriola M.B."/>
            <person name="Velmurugan N."/>
            <person name="Zhang Y."/>
            <person name="Plunkett M.H."/>
            <person name="Hondzo H."/>
            <person name="Barney B.M."/>
        </authorList>
    </citation>
    <scope>NUCLEOTIDE SEQUENCE [LARGE SCALE GENOMIC DNA]</scope>
    <source>
        <strain evidence="5">UTEX 1602</strain>
    </source>
</reference>
<dbReference type="OrthoDB" id="340432at2759"/>
<dbReference type="PANTHER" id="PTHR14894">
    <property type="entry name" value="CDK5 REGULATORY SUBUNIT-ASSOCIATED PROTEIN 3"/>
    <property type="match status" value="1"/>
</dbReference>
<keyword evidence="5" id="KW-1185">Reference proteome</keyword>
<evidence type="ECO:0000256" key="1">
    <source>
        <dbReference type="ARBA" id="ARBA00007478"/>
    </source>
</evidence>
<evidence type="ECO:0000313" key="5">
    <source>
        <dbReference type="Proteomes" id="UP000239899"/>
    </source>
</evidence>
<keyword evidence="2" id="KW-0175">Coiled coil</keyword>
<evidence type="ECO:0000256" key="2">
    <source>
        <dbReference type="SAM" id="Coils"/>
    </source>
</evidence>